<dbReference type="Proteomes" id="UP000277580">
    <property type="component" value="Unassembled WGS sequence"/>
</dbReference>
<reference evidence="2 3" key="1">
    <citation type="journal article" date="2018" name="Nat. Ecol. Evol.">
        <title>Pezizomycetes genomes reveal the molecular basis of ectomycorrhizal truffle lifestyle.</title>
        <authorList>
            <person name="Murat C."/>
            <person name="Payen T."/>
            <person name="Noel B."/>
            <person name="Kuo A."/>
            <person name="Morin E."/>
            <person name="Chen J."/>
            <person name="Kohler A."/>
            <person name="Krizsan K."/>
            <person name="Balestrini R."/>
            <person name="Da Silva C."/>
            <person name="Montanini B."/>
            <person name="Hainaut M."/>
            <person name="Levati E."/>
            <person name="Barry K.W."/>
            <person name="Belfiori B."/>
            <person name="Cichocki N."/>
            <person name="Clum A."/>
            <person name="Dockter R.B."/>
            <person name="Fauchery L."/>
            <person name="Guy J."/>
            <person name="Iotti M."/>
            <person name="Le Tacon F."/>
            <person name="Lindquist E.A."/>
            <person name="Lipzen A."/>
            <person name="Malagnac F."/>
            <person name="Mello A."/>
            <person name="Molinier V."/>
            <person name="Miyauchi S."/>
            <person name="Poulain J."/>
            <person name="Riccioni C."/>
            <person name="Rubini A."/>
            <person name="Sitrit Y."/>
            <person name="Splivallo R."/>
            <person name="Traeger S."/>
            <person name="Wang M."/>
            <person name="Zifcakova L."/>
            <person name="Wipf D."/>
            <person name="Zambonelli A."/>
            <person name="Paolocci F."/>
            <person name="Nowrousian M."/>
            <person name="Ottonello S."/>
            <person name="Baldrian P."/>
            <person name="Spatafora J.W."/>
            <person name="Henrissat B."/>
            <person name="Nagy L.G."/>
            <person name="Aury J.M."/>
            <person name="Wincker P."/>
            <person name="Grigoriev I.V."/>
            <person name="Bonfante P."/>
            <person name="Martin F.M."/>
        </authorList>
    </citation>
    <scope>NUCLEOTIDE SEQUENCE [LARGE SCALE GENOMIC DNA]</scope>
    <source>
        <strain evidence="2 3">CCBAS932</strain>
    </source>
</reference>
<feature type="compositionally biased region" description="Basic and acidic residues" evidence="1">
    <location>
        <begin position="37"/>
        <end position="60"/>
    </location>
</feature>
<feature type="compositionally biased region" description="Pro residues" evidence="1">
    <location>
        <begin position="65"/>
        <end position="75"/>
    </location>
</feature>
<protein>
    <submittedName>
        <fullName evidence="2">Uncharacterized protein</fullName>
    </submittedName>
</protein>
<evidence type="ECO:0000313" key="3">
    <source>
        <dbReference type="Proteomes" id="UP000277580"/>
    </source>
</evidence>
<proteinExistence type="predicted"/>
<organism evidence="2 3">
    <name type="scientific">Morchella conica CCBAS932</name>
    <dbReference type="NCBI Taxonomy" id="1392247"/>
    <lineage>
        <taxon>Eukaryota</taxon>
        <taxon>Fungi</taxon>
        <taxon>Dikarya</taxon>
        <taxon>Ascomycota</taxon>
        <taxon>Pezizomycotina</taxon>
        <taxon>Pezizomycetes</taxon>
        <taxon>Pezizales</taxon>
        <taxon>Morchellaceae</taxon>
        <taxon>Morchella</taxon>
    </lineage>
</organism>
<gene>
    <name evidence="2" type="ORF">P167DRAFT_219520</name>
</gene>
<dbReference type="InParanoid" id="A0A3N4KL64"/>
<keyword evidence="3" id="KW-1185">Reference proteome</keyword>
<dbReference type="EMBL" id="ML119136">
    <property type="protein sequence ID" value="RPB11306.1"/>
    <property type="molecule type" value="Genomic_DNA"/>
</dbReference>
<dbReference type="AlphaFoldDB" id="A0A3N4KL64"/>
<name>A0A3N4KL64_9PEZI</name>
<evidence type="ECO:0000256" key="1">
    <source>
        <dbReference type="SAM" id="MobiDB-lite"/>
    </source>
</evidence>
<accession>A0A3N4KL64</accession>
<feature type="region of interest" description="Disordered" evidence="1">
    <location>
        <begin position="31"/>
        <end position="78"/>
    </location>
</feature>
<sequence length="110" mass="12138">MWVAEQSRGGKLLLKPDLTLACVDTNINRRGRHVRKEMREQEKDGRRTSRRSLGKEHSGRTDPAGPAPPPPPPPLSGFDPSLLPSFLYLTLDSIFSPCWLGLGVGLGLYC</sequence>
<evidence type="ECO:0000313" key="2">
    <source>
        <dbReference type="EMBL" id="RPB11306.1"/>
    </source>
</evidence>